<organism evidence="8">
    <name type="scientific">uncultured Caudovirales phage</name>
    <dbReference type="NCBI Taxonomy" id="2100421"/>
    <lineage>
        <taxon>Viruses</taxon>
        <taxon>Duplodnaviria</taxon>
        <taxon>Heunggongvirae</taxon>
        <taxon>Uroviricota</taxon>
        <taxon>Caudoviricetes</taxon>
        <taxon>Peduoviridae</taxon>
        <taxon>Maltschvirus</taxon>
        <taxon>Maltschvirus maltsch</taxon>
    </lineage>
</organism>
<comment type="cofactor">
    <cofactor evidence="1">
        <name>[4Fe-4S] cluster</name>
        <dbReference type="ChEBI" id="CHEBI:49883"/>
    </cofactor>
</comment>
<dbReference type="CDD" id="cd01335">
    <property type="entry name" value="Radical_SAM"/>
    <property type="match status" value="1"/>
</dbReference>
<dbReference type="Pfam" id="PF04055">
    <property type="entry name" value="Radical_SAM"/>
    <property type="match status" value="1"/>
</dbReference>
<dbReference type="InterPro" id="IPR013785">
    <property type="entry name" value="Aldolase_TIM"/>
</dbReference>
<dbReference type="InterPro" id="IPR058240">
    <property type="entry name" value="rSAM_sf"/>
</dbReference>
<accession>A0A6J5KM11</accession>
<dbReference type="GO" id="GO:0016491">
    <property type="term" value="F:oxidoreductase activity"/>
    <property type="evidence" value="ECO:0007669"/>
    <property type="project" value="InterPro"/>
</dbReference>
<evidence type="ECO:0000256" key="3">
    <source>
        <dbReference type="ARBA" id="ARBA00022723"/>
    </source>
</evidence>
<dbReference type="GO" id="GO:0046872">
    <property type="term" value="F:metal ion binding"/>
    <property type="evidence" value="ECO:0007669"/>
    <property type="project" value="UniProtKB-KW"/>
</dbReference>
<dbReference type="EMBL" id="LR796173">
    <property type="protein sequence ID" value="CAB4123746.1"/>
    <property type="molecule type" value="Genomic_DNA"/>
</dbReference>
<keyword evidence="2" id="KW-0949">S-adenosyl-L-methionine</keyword>
<evidence type="ECO:0000256" key="5">
    <source>
        <dbReference type="ARBA" id="ARBA00023014"/>
    </source>
</evidence>
<gene>
    <name evidence="8" type="ORF">UFOVP32_22</name>
    <name evidence="9" type="ORF">UFOVP50_54</name>
</gene>
<dbReference type="PANTHER" id="PTHR43273">
    <property type="entry name" value="ANAEROBIC SULFATASE-MATURATING ENZYME HOMOLOG ASLB-RELATED"/>
    <property type="match status" value="1"/>
</dbReference>
<feature type="domain" description="Radical SAM core" evidence="7">
    <location>
        <begin position="6"/>
        <end position="103"/>
    </location>
</feature>
<protein>
    <submittedName>
        <fullName evidence="8">4Fe4S-binding SPASM domain</fullName>
    </submittedName>
</protein>
<proteinExistence type="inferred from homology"/>
<comment type="similarity">
    <text evidence="6">Belongs to the radical SAM superfamily. Anaerobic sulfatase-maturating enzyme family.</text>
</comment>
<keyword evidence="5" id="KW-0411">Iron-sulfur</keyword>
<dbReference type="SFLD" id="SFLDG01067">
    <property type="entry name" value="SPASM/twitch_domain_containing"/>
    <property type="match status" value="1"/>
</dbReference>
<dbReference type="GO" id="GO:0051536">
    <property type="term" value="F:iron-sulfur cluster binding"/>
    <property type="evidence" value="ECO:0007669"/>
    <property type="project" value="UniProtKB-KW"/>
</dbReference>
<evidence type="ECO:0000313" key="8">
    <source>
        <dbReference type="EMBL" id="CAB4122435.1"/>
    </source>
</evidence>
<dbReference type="InterPro" id="IPR023885">
    <property type="entry name" value="4Fe4S-binding_SPASM_dom"/>
</dbReference>
<dbReference type="SUPFAM" id="SSF102114">
    <property type="entry name" value="Radical SAM enzymes"/>
    <property type="match status" value="1"/>
</dbReference>
<dbReference type="Gene3D" id="3.20.20.70">
    <property type="entry name" value="Aldolase class I"/>
    <property type="match status" value="2"/>
</dbReference>
<keyword evidence="4" id="KW-0408">Iron</keyword>
<evidence type="ECO:0000259" key="7">
    <source>
        <dbReference type="Pfam" id="PF04055"/>
    </source>
</evidence>
<dbReference type="InterPro" id="IPR023867">
    <property type="entry name" value="Sulphatase_maturase_rSAM"/>
</dbReference>
<evidence type="ECO:0000256" key="4">
    <source>
        <dbReference type="ARBA" id="ARBA00023004"/>
    </source>
</evidence>
<dbReference type="InterPro" id="IPR007197">
    <property type="entry name" value="rSAM"/>
</dbReference>
<sequence>MLNIFIGFACNLNCSYCLQAGEEDRTGSPRLRIDLFLERVVPIIKAQKIKKIAYWGGEPLLYWKHIKKIHDALLNEGLEFDFIKITTNGTLLDQEHVDDCNRWGAFVIVSRHKAFGTPKWEFVRKINYFSYSHVVTAREYILDEFLADLKNVEWLLMREVSPWINWVHATKGCSPNEYLSFDNARDHADHLMDLARRLVVTKDRHLGDMFYGHLAKWRAQMTRKQFMPKCFGDHQIDIDLEGNRYGCHHNVNKQTLIGRWEGKVESEKGLDLVHQFVNTDECKACPIRFWCRGNCHMSQTHAVDCYLSKRLHEVFTFLDAEWEPVASNPKFIMT</sequence>
<dbReference type="EMBL" id="LR796160">
    <property type="protein sequence ID" value="CAB4122435.1"/>
    <property type="molecule type" value="Genomic_DNA"/>
</dbReference>
<dbReference type="SFLD" id="SFLDS00029">
    <property type="entry name" value="Radical_SAM"/>
    <property type="match status" value="1"/>
</dbReference>
<keyword evidence="3" id="KW-0479">Metal-binding</keyword>
<reference evidence="8" key="1">
    <citation type="submission" date="2020-04" db="EMBL/GenBank/DDBJ databases">
        <authorList>
            <person name="Chiriac C."/>
            <person name="Salcher M."/>
            <person name="Ghai R."/>
            <person name="Kavagutti S V."/>
        </authorList>
    </citation>
    <scope>NUCLEOTIDE SEQUENCE</scope>
</reference>
<evidence type="ECO:0000313" key="9">
    <source>
        <dbReference type="EMBL" id="CAB4123746.1"/>
    </source>
</evidence>
<dbReference type="NCBIfam" id="TIGR04085">
    <property type="entry name" value="rSAM_more_4Fe4S"/>
    <property type="match status" value="1"/>
</dbReference>
<dbReference type="PANTHER" id="PTHR43273:SF3">
    <property type="entry name" value="ANAEROBIC SULFATASE-MATURATING ENZYME HOMOLOG ASLB-RELATED"/>
    <property type="match status" value="1"/>
</dbReference>
<name>A0A6J5KM11_9CAUD</name>
<evidence type="ECO:0000256" key="6">
    <source>
        <dbReference type="ARBA" id="ARBA00023601"/>
    </source>
</evidence>
<evidence type="ECO:0000256" key="1">
    <source>
        <dbReference type="ARBA" id="ARBA00001966"/>
    </source>
</evidence>
<evidence type="ECO:0000256" key="2">
    <source>
        <dbReference type="ARBA" id="ARBA00022691"/>
    </source>
</evidence>